<evidence type="ECO:0000256" key="2">
    <source>
        <dbReference type="ARBA" id="ARBA00007639"/>
    </source>
</evidence>
<reference evidence="5" key="1">
    <citation type="submission" date="2016-01" db="EMBL/GenBank/DDBJ databases">
        <authorList>
            <person name="Regsiter A."/>
            <person name="william w."/>
        </authorList>
    </citation>
    <scope>NUCLEOTIDE SEQUENCE</scope>
    <source>
        <strain evidence="5">NCPPB 1641</strain>
    </source>
</reference>
<gene>
    <name evidence="5" type="ORF">AGR7A_pAt30155</name>
</gene>
<dbReference type="EMBL" id="FCNP01000050">
    <property type="protein sequence ID" value="CVI64130.1"/>
    <property type="molecule type" value="Genomic_DNA"/>
</dbReference>
<dbReference type="InterPro" id="IPR050555">
    <property type="entry name" value="Bact_Solute-Bind_Prot2"/>
</dbReference>
<evidence type="ECO:0000256" key="1">
    <source>
        <dbReference type="ARBA" id="ARBA00004418"/>
    </source>
</evidence>
<feature type="signal peptide" evidence="3">
    <location>
        <begin position="1"/>
        <end position="24"/>
    </location>
</feature>
<evidence type="ECO:0000313" key="5">
    <source>
        <dbReference type="EMBL" id="CVI64130.1"/>
    </source>
</evidence>
<dbReference type="CDD" id="cd06312">
    <property type="entry name" value="PBP1_ABC_sugar_binding-like"/>
    <property type="match status" value="1"/>
</dbReference>
<dbReference type="SUPFAM" id="SSF53822">
    <property type="entry name" value="Periplasmic binding protein-like I"/>
    <property type="match status" value="1"/>
</dbReference>
<dbReference type="GO" id="GO:0030246">
    <property type="term" value="F:carbohydrate binding"/>
    <property type="evidence" value="ECO:0007669"/>
    <property type="project" value="TreeGrafter"/>
</dbReference>
<protein>
    <submittedName>
        <fullName evidence="5">Periplasmic binding protein/LacI transcriptional regulator</fullName>
    </submittedName>
</protein>
<dbReference type="PANTHER" id="PTHR30036">
    <property type="entry name" value="D-XYLOSE-BINDING PERIPLASMIC PROTEIN"/>
    <property type="match status" value="1"/>
</dbReference>
<dbReference type="PANTHER" id="PTHR30036:SF7">
    <property type="entry name" value="ABC TRANSPORTER PERIPLASMIC-BINDING PROTEIN YPHF"/>
    <property type="match status" value="1"/>
</dbReference>
<comment type="similarity">
    <text evidence="2">Belongs to the bacterial solute-binding protein 2 family.</text>
</comment>
<evidence type="ECO:0000259" key="4">
    <source>
        <dbReference type="Pfam" id="PF13407"/>
    </source>
</evidence>
<dbReference type="Pfam" id="PF13407">
    <property type="entry name" value="Peripla_BP_4"/>
    <property type="match status" value="1"/>
</dbReference>
<sequence>MFNMRGAALVAAVVSALISQPVLADSKDPVIIMVSGPLFDPFFSALKKGADDAARDLGIEYQYSTVQDANNIQADLARILDQAIASGPDVIVAGNYFPDATSPMIKRATEQGLPIIIQDGGYVTWKDVGALTYVGYDPEKIGTQSGEIQAKAGVKNGLCVNHVPGNPSLESLCNAYVKSITDAGGKGKVLTIAMQDAQNPQANLQAIKGSLEADSSIDGIMTLGATQTTLAAQAAEEAGHEKGAIKIGGSGLSTAVLEGIRDGKVQFGVDLQAYLDGYYGILIAYHKVKYDLAPVEPTFVGPRFIFQDDAQKIIDVNKEYVGIRGTN</sequence>
<organism evidence="5 6">
    <name type="scientific">Agrobacterium deltaense NCPPB 1641</name>
    <dbReference type="NCBI Taxonomy" id="1183425"/>
    <lineage>
        <taxon>Bacteria</taxon>
        <taxon>Pseudomonadati</taxon>
        <taxon>Pseudomonadota</taxon>
        <taxon>Alphaproteobacteria</taxon>
        <taxon>Hyphomicrobiales</taxon>
        <taxon>Rhizobiaceae</taxon>
        <taxon>Rhizobium/Agrobacterium group</taxon>
        <taxon>Agrobacterium</taxon>
    </lineage>
</organism>
<dbReference type="GO" id="GO:0030288">
    <property type="term" value="C:outer membrane-bounded periplasmic space"/>
    <property type="evidence" value="ECO:0007669"/>
    <property type="project" value="TreeGrafter"/>
</dbReference>
<dbReference type="Proteomes" id="UP000192140">
    <property type="component" value="Unassembled WGS sequence"/>
</dbReference>
<proteinExistence type="inferred from homology"/>
<evidence type="ECO:0000313" key="6">
    <source>
        <dbReference type="Proteomes" id="UP000192140"/>
    </source>
</evidence>
<comment type="subcellular location">
    <subcellularLocation>
        <location evidence="1">Periplasm</location>
    </subcellularLocation>
</comment>
<dbReference type="InterPro" id="IPR025997">
    <property type="entry name" value="SBP_2_dom"/>
</dbReference>
<accession>A0A1S7UB35</accession>
<name>A0A1S7UB35_9HYPH</name>
<keyword evidence="6" id="KW-1185">Reference proteome</keyword>
<comment type="caution">
    <text evidence="5">The sequence shown here is derived from an EMBL/GenBank/DDBJ whole genome shotgun (WGS) entry which is preliminary data.</text>
</comment>
<dbReference type="RefSeq" id="WP_080855375.1">
    <property type="nucleotide sequence ID" value="NZ_LT009777.1"/>
</dbReference>
<keyword evidence="3" id="KW-0732">Signal</keyword>
<feature type="domain" description="Periplasmic binding protein" evidence="4">
    <location>
        <begin position="40"/>
        <end position="288"/>
    </location>
</feature>
<dbReference type="AlphaFoldDB" id="A0A1S7UB35"/>
<evidence type="ECO:0000256" key="3">
    <source>
        <dbReference type="SAM" id="SignalP"/>
    </source>
</evidence>
<dbReference type="InterPro" id="IPR028082">
    <property type="entry name" value="Peripla_BP_I"/>
</dbReference>
<dbReference type="Gene3D" id="3.40.50.2300">
    <property type="match status" value="2"/>
</dbReference>
<feature type="chain" id="PRO_5012074412" evidence="3">
    <location>
        <begin position="25"/>
        <end position="327"/>
    </location>
</feature>